<evidence type="ECO:0000313" key="3">
    <source>
        <dbReference type="Proteomes" id="UP000887159"/>
    </source>
</evidence>
<accession>A0A8X6S3F6</accession>
<evidence type="ECO:0000313" key="2">
    <source>
        <dbReference type="EMBL" id="GFY03900.1"/>
    </source>
</evidence>
<reference evidence="2" key="1">
    <citation type="submission" date="2020-08" db="EMBL/GenBank/DDBJ databases">
        <title>Multicomponent nature underlies the extraordinary mechanical properties of spider dragline silk.</title>
        <authorList>
            <person name="Kono N."/>
            <person name="Nakamura H."/>
            <person name="Mori M."/>
            <person name="Yoshida Y."/>
            <person name="Ohtoshi R."/>
            <person name="Malay A.D."/>
            <person name="Moran D.A.P."/>
            <person name="Tomita M."/>
            <person name="Numata K."/>
            <person name="Arakawa K."/>
        </authorList>
    </citation>
    <scope>NUCLEOTIDE SEQUENCE</scope>
</reference>
<organism evidence="2 3">
    <name type="scientific">Trichonephila clavipes</name>
    <name type="common">Golden silk orbweaver</name>
    <name type="synonym">Nephila clavipes</name>
    <dbReference type="NCBI Taxonomy" id="2585209"/>
    <lineage>
        <taxon>Eukaryota</taxon>
        <taxon>Metazoa</taxon>
        <taxon>Ecdysozoa</taxon>
        <taxon>Arthropoda</taxon>
        <taxon>Chelicerata</taxon>
        <taxon>Arachnida</taxon>
        <taxon>Araneae</taxon>
        <taxon>Araneomorphae</taxon>
        <taxon>Entelegynae</taxon>
        <taxon>Araneoidea</taxon>
        <taxon>Nephilidae</taxon>
        <taxon>Trichonephila</taxon>
    </lineage>
</organism>
<feature type="region of interest" description="Disordered" evidence="1">
    <location>
        <begin position="90"/>
        <end position="112"/>
    </location>
</feature>
<dbReference type="AlphaFoldDB" id="A0A8X6S3F6"/>
<protein>
    <submittedName>
        <fullName evidence="2">Uncharacterized protein</fullName>
    </submittedName>
</protein>
<evidence type="ECO:0000256" key="1">
    <source>
        <dbReference type="SAM" id="MobiDB-lite"/>
    </source>
</evidence>
<dbReference type="Proteomes" id="UP000887159">
    <property type="component" value="Unassembled WGS sequence"/>
</dbReference>
<name>A0A8X6S3F6_TRICX</name>
<feature type="compositionally biased region" description="Polar residues" evidence="1">
    <location>
        <begin position="93"/>
        <end position="106"/>
    </location>
</feature>
<keyword evidence="3" id="KW-1185">Reference proteome</keyword>
<dbReference type="EMBL" id="BMAU01021243">
    <property type="protein sequence ID" value="GFY03900.1"/>
    <property type="molecule type" value="Genomic_DNA"/>
</dbReference>
<sequence length="112" mass="12019">MPCLLTHRTTQKLAEGSKISGMTQVAVGIDFHASITAEVSADSEDGRFGWLRNLHSNSPQRYSVGMEHLNSLAALAIICEPLCTHGCDAEPTATDQSDDVSSSLTDSHLECM</sequence>
<proteinExistence type="predicted"/>
<comment type="caution">
    <text evidence="2">The sequence shown here is derived from an EMBL/GenBank/DDBJ whole genome shotgun (WGS) entry which is preliminary data.</text>
</comment>
<gene>
    <name evidence="2" type="ORF">TNCV_1196801</name>
</gene>